<evidence type="ECO:0000313" key="15">
    <source>
        <dbReference type="EMBL" id="GEM40260.1"/>
    </source>
</evidence>
<dbReference type="PROSITE" id="PS00178">
    <property type="entry name" value="AA_TRNA_LIGASE_I"/>
    <property type="match status" value="1"/>
</dbReference>
<dbReference type="InterPro" id="IPR014710">
    <property type="entry name" value="RmlC-like_jellyroll"/>
</dbReference>
<name>A0A511MHX3_9NOCA</name>
<feature type="domain" description="Cupin type-2" evidence="12">
    <location>
        <begin position="32"/>
        <end position="99"/>
    </location>
</feature>
<evidence type="ECO:0000259" key="14">
    <source>
        <dbReference type="Pfam" id="PF19303"/>
    </source>
</evidence>
<dbReference type="GO" id="GO:0005524">
    <property type="term" value="F:ATP binding"/>
    <property type="evidence" value="ECO:0007669"/>
    <property type="project" value="UniProtKB-KW"/>
</dbReference>
<dbReference type="PANTHER" id="PTHR45765">
    <property type="entry name" value="METHIONINE--TRNA LIGASE"/>
    <property type="match status" value="1"/>
</dbReference>
<dbReference type="InterPro" id="IPR023458">
    <property type="entry name" value="Met-tRNA_ligase_1"/>
</dbReference>
<comment type="subcellular location">
    <subcellularLocation>
        <location evidence="1">Cytoplasm</location>
    </subcellularLocation>
</comment>
<comment type="caution">
    <text evidence="15">The sequence shown here is derived from an EMBL/GenBank/DDBJ whole genome shotgun (WGS) entry which is preliminary data.</text>
</comment>
<keyword evidence="8 11" id="KW-0030">Aminoacyl-tRNA synthetase</keyword>
<dbReference type="InterPro" id="IPR041872">
    <property type="entry name" value="Anticodon_Met"/>
</dbReference>
<dbReference type="InterPro" id="IPR009080">
    <property type="entry name" value="tRNAsynth_Ia_anticodon-bd"/>
</dbReference>
<evidence type="ECO:0000313" key="16">
    <source>
        <dbReference type="Proteomes" id="UP000321424"/>
    </source>
</evidence>
<evidence type="ECO:0000256" key="1">
    <source>
        <dbReference type="ARBA" id="ARBA00004496"/>
    </source>
</evidence>
<organism evidence="15 16">
    <name type="scientific">Nocardia ninae NBRC 108245</name>
    <dbReference type="NCBI Taxonomy" id="1210091"/>
    <lineage>
        <taxon>Bacteria</taxon>
        <taxon>Bacillati</taxon>
        <taxon>Actinomycetota</taxon>
        <taxon>Actinomycetes</taxon>
        <taxon>Mycobacteriales</taxon>
        <taxon>Nocardiaceae</taxon>
        <taxon>Nocardia</taxon>
    </lineage>
</organism>
<keyword evidence="6 11" id="KW-0067">ATP-binding</keyword>
<evidence type="ECO:0000256" key="6">
    <source>
        <dbReference type="ARBA" id="ARBA00022840"/>
    </source>
</evidence>
<dbReference type="GO" id="GO:0006431">
    <property type="term" value="P:methionyl-tRNA aminoacylation"/>
    <property type="evidence" value="ECO:0007669"/>
    <property type="project" value="TreeGrafter"/>
</dbReference>
<keyword evidence="4 11" id="KW-0436">Ligase</keyword>
<evidence type="ECO:0000256" key="7">
    <source>
        <dbReference type="ARBA" id="ARBA00022917"/>
    </source>
</evidence>
<feature type="domain" description="Methionyl-tRNA synthetase anticodon-binding" evidence="14">
    <location>
        <begin position="526"/>
        <end position="648"/>
    </location>
</feature>
<dbReference type="Proteomes" id="UP000321424">
    <property type="component" value="Unassembled WGS sequence"/>
</dbReference>
<dbReference type="SUPFAM" id="SSF52374">
    <property type="entry name" value="Nucleotidylyl transferase"/>
    <property type="match status" value="1"/>
</dbReference>
<dbReference type="InterPro" id="IPR001412">
    <property type="entry name" value="aa-tRNA-synth_I_CS"/>
</dbReference>
<proteinExistence type="inferred from homology"/>
<comment type="catalytic activity">
    <reaction evidence="10">
        <text>tRNA(Met) + L-methionine + ATP = L-methionyl-tRNA(Met) + AMP + diphosphate</text>
        <dbReference type="Rhea" id="RHEA:13481"/>
        <dbReference type="Rhea" id="RHEA-COMP:9667"/>
        <dbReference type="Rhea" id="RHEA-COMP:9698"/>
        <dbReference type="ChEBI" id="CHEBI:30616"/>
        <dbReference type="ChEBI" id="CHEBI:33019"/>
        <dbReference type="ChEBI" id="CHEBI:57844"/>
        <dbReference type="ChEBI" id="CHEBI:78442"/>
        <dbReference type="ChEBI" id="CHEBI:78530"/>
        <dbReference type="ChEBI" id="CHEBI:456215"/>
        <dbReference type="EC" id="6.1.1.10"/>
    </reaction>
</comment>
<comment type="similarity">
    <text evidence="2">Belongs to the class-I aminoacyl-tRNA synthetase family. MetG type 1 subfamily.</text>
</comment>
<accession>A0A511MHX3</accession>
<evidence type="ECO:0000256" key="4">
    <source>
        <dbReference type="ARBA" id="ARBA00022598"/>
    </source>
</evidence>
<keyword evidence="16" id="KW-1185">Reference proteome</keyword>
<evidence type="ECO:0000259" key="12">
    <source>
        <dbReference type="Pfam" id="PF07883"/>
    </source>
</evidence>
<evidence type="ECO:0000256" key="9">
    <source>
        <dbReference type="ARBA" id="ARBA00030904"/>
    </source>
</evidence>
<evidence type="ECO:0000259" key="13">
    <source>
        <dbReference type="Pfam" id="PF09334"/>
    </source>
</evidence>
<dbReference type="Gene3D" id="3.40.50.620">
    <property type="entry name" value="HUPs"/>
    <property type="match status" value="1"/>
</dbReference>
<dbReference type="Pfam" id="PF09334">
    <property type="entry name" value="tRNA-synt_1g"/>
    <property type="match status" value="1"/>
</dbReference>
<feature type="domain" description="Methionyl/Leucyl tRNA synthetase" evidence="13">
    <location>
        <begin position="129"/>
        <end position="509"/>
    </location>
</feature>
<dbReference type="Gene3D" id="2.60.120.10">
    <property type="entry name" value="Jelly Rolls"/>
    <property type="match status" value="1"/>
</dbReference>
<evidence type="ECO:0000256" key="5">
    <source>
        <dbReference type="ARBA" id="ARBA00022741"/>
    </source>
</evidence>
<keyword evidence="5 11" id="KW-0547">Nucleotide-binding</keyword>
<evidence type="ECO:0000256" key="3">
    <source>
        <dbReference type="ARBA" id="ARBA00022490"/>
    </source>
</evidence>
<dbReference type="RefSeq" id="WP_186818597.1">
    <property type="nucleotide sequence ID" value="NZ_BJXA01000034.1"/>
</dbReference>
<dbReference type="InterPro" id="IPR011051">
    <property type="entry name" value="RmlC_Cupin_sf"/>
</dbReference>
<sequence length="671" mass="74500">MIINRFDTAELHSAFGIDMSSIDGFGFGAGWARVPAGSRSDPHQHDETELFLVVSGHGDVIVDGGRHPVAPGMAVLFDPFETHVVENTGSTELVFFDLYWRDPSRAARAATGRSDRRRFGERPIFVFSTPPTPNGDLHLGHLSGPYLGADVFVRFQRMNGAQAWHLTGSDDYQSYVVERSRREGKDPAATAAYYSAEIAETLRLMDIEPDQYTVTDREPTYRAGLQAYFSRLVKSGSIAPQEGKALFDATTRDYLYEADVTGGCPGCGAVTGGNICEGCGEPNSCVDLADPQSKLSQETPRIDTITRFTLPLHEFATELAAHHRLGRVPARLRELAGRLFARPRLDVAMTHPANWGVPPAEPDVERQVIWVWPEMSYGFLHSISALGRRLGRNWRADEPEQDWKIVHFFGYDNSFYHSILYPVLYRLAFPDWQPDIDYHVNEFYLLDGGKFSTSRRHAVWGKEILTPDSVDGVRYFLSRTRPESRRTNFTRESYTAAVRDELIGTWQQWLNDLGHRIQTRYGGHAPDAGIWTPEHTAFLGRLGARLSAVTAALGPDGFSLEVAAAELHGIVTDTRRFVDQESAVATAEEWHDEARTAVALELAAARLLAHCATPLLPRFAGRLGAALGEERPNEWPHTVELVPAGTRVDLVREFFAEPSVEAAEPVGVGSA</sequence>
<dbReference type="Pfam" id="PF19303">
    <property type="entry name" value="Anticodon_3"/>
    <property type="match status" value="1"/>
</dbReference>
<dbReference type="SUPFAM" id="SSF51182">
    <property type="entry name" value="RmlC-like cupins"/>
    <property type="match status" value="1"/>
</dbReference>
<dbReference type="InterPro" id="IPR029038">
    <property type="entry name" value="MetRS_Zn"/>
</dbReference>
<evidence type="ECO:0000256" key="10">
    <source>
        <dbReference type="ARBA" id="ARBA00047364"/>
    </source>
</evidence>
<protein>
    <recommendedName>
        <fullName evidence="9">Methionyl-tRNA synthetase</fullName>
    </recommendedName>
</protein>
<dbReference type="EMBL" id="BJXA01000034">
    <property type="protein sequence ID" value="GEM40260.1"/>
    <property type="molecule type" value="Genomic_DNA"/>
</dbReference>
<keyword evidence="3" id="KW-0963">Cytoplasm</keyword>
<dbReference type="GO" id="GO:0004825">
    <property type="term" value="F:methionine-tRNA ligase activity"/>
    <property type="evidence" value="ECO:0007669"/>
    <property type="project" value="UniProtKB-EC"/>
</dbReference>
<evidence type="ECO:0000256" key="8">
    <source>
        <dbReference type="ARBA" id="ARBA00023146"/>
    </source>
</evidence>
<reference evidence="15 16" key="1">
    <citation type="submission" date="2019-07" db="EMBL/GenBank/DDBJ databases">
        <title>Whole genome shotgun sequence of Nocardia ninae NBRC 108245.</title>
        <authorList>
            <person name="Hosoyama A."/>
            <person name="Uohara A."/>
            <person name="Ohji S."/>
            <person name="Ichikawa N."/>
        </authorList>
    </citation>
    <scope>NUCLEOTIDE SEQUENCE [LARGE SCALE GENOMIC DNA]</scope>
    <source>
        <strain evidence="15 16">NBRC 108245</strain>
    </source>
</reference>
<dbReference type="AlphaFoldDB" id="A0A511MHX3"/>
<dbReference type="InterPro" id="IPR014729">
    <property type="entry name" value="Rossmann-like_a/b/a_fold"/>
</dbReference>
<dbReference type="InterPro" id="IPR015413">
    <property type="entry name" value="Methionyl/Leucyl_tRNA_Synth"/>
</dbReference>
<dbReference type="InterPro" id="IPR013096">
    <property type="entry name" value="Cupin_2"/>
</dbReference>
<dbReference type="GO" id="GO:0005829">
    <property type="term" value="C:cytosol"/>
    <property type="evidence" value="ECO:0007669"/>
    <property type="project" value="TreeGrafter"/>
</dbReference>
<dbReference type="PANTHER" id="PTHR45765:SF1">
    <property type="entry name" value="METHIONINE--TRNA LIGASE, CYTOPLASMIC"/>
    <property type="match status" value="1"/>
</dbReference>
<gene>
    <name evidence="15" type="ORF">NN4_47790</name>
</gene>
<dbReference type="SUPFAM" id="SSF47323">
    <property type="entry name" value="Anticodon-binding domain of a subclass of class I aminoacyl-tRNA synthetases"/>
    <property type="match status" value="1"/>
</dbReference>
<evidence type="ECO:0000256" key="2">
    <source>
        <dbReference type="ARBA" id="ARBA00008258"/>
    </source>
</evidence>
<dbReference type="Gene3D" id="1.10.730.10">
    <property type="entry name" value="Isoleucyl-tRNA Synthetase, Domain 1"/>
    <property type="match status" value="1"/>
</dbReference>
<dbReference type="Pfam" id="PF07883">
    <property type="entry name" value="Cupin_2"/>
    <property type="match status" value="1"/>
</dbReference>
<dbReference type="Gene3D" id="2.20.28.20">
    <property type="entry name" value="Methionyl-tRNA synthetase, Zn-domain"/>
    <property type="match status" value="1"/>
</dbReference>
<keyword evidence="7 11" id="KW-0648">Protein biosynthesis</keyword>
<evidence type="ECO:0000256" key="11">
    <source>
        <dbReference type="RuleBase" id="RU363039"/>
    </source>
</evidence>